<keyword evidence="3" id="KW-0679">Respiratory chain</keyword>
<dbReference type="PANTHER" id="PTHR11851">
    <property type="entry name" value="METALLOPROTEASE"/>
    <property type="match status" value="1"/>
</dbReference>
<evidence type="ECO:0000256" key="7">
    <source>
        <dbReference type="ARBA" id="ARBA00023128"/>
    </source>
</evidence>
<evidence type="ECO:0000256" key="8">
    <source>
        <dbReference type="ARBA" id="ARBA00023136"/>
    </source>
</evidence>
<name>A0A0C9XS11_9AGAM</name>
<keyword evidence="2" id="KW-0813">Transport</keyword>
<protein>
    <recommendedName>
        <fullName evidence="10">Cytochrome b-c1 complex subunit 2, mitochondrial</fullName>
    </recommendedName>
</protein>
<dbReference type="SUPFAM" id="SSF63411">
    <property type="entry name" value="LuxS/MPP-like metallohydrolase"/>
    <property type="match status" value="2"/>
</dbReference>
<comment type="subcellular location">
    <subcellularLocation>
        <location evidence="1">Mitochondrion inner membrane</location>
        <topology evidence="1">Peripheral membrane protein</topology>
        <orientation evidence="1">Matrix side</orientation>
    </subcellularLocation>
</comment>
<sequence>MLATRASTAKRLARSFATVVDTKASGVKVAAVDNGQPATAVTVLVKAGSRYQPSPGVAHVLKNFAFKSTAKRSTLGTVRESELYGGVLSTSLSREYLALTTEFLRGDEAFFTSLLTSILATTKFLPHEFSEYVLPVVRDESIHAAHVPSTIAIEAAHNLAFRTGLGAPLLAGAHSHVTLDSVKEFATSAFSPSNVAVVGTGIDSARLADLVDKALAETPLPSGSSSLSTPSSKYFGGSARIDSQPSDQTVFIGFGTTAPSAALSVLATHLAPPSALKWPSVPRSSTKLTPVYIPYSDAALAGVLIQSPDVKSVTEAAKSIVEKLKKPLTAEQLKS</sequence>
<dbReference type="OrthoDB" id="6369905at2759"/>
<evidence type="ECO:0000256" key="1">
    <source>
        <dbReference type="ARBA" id="ARBA00004443"/>
    </source>
</evidence>
<dbReference type="STRING" id="765257.A0A0C9XS11"/>
<reference evidence="12 13" key="1">
    <citation type="submission" date="2014-04" db="EMBL/GenBank/DDBJ databases">
        <authorList>
            <consortium name="DOE Joint Genome Institute"/>
            <person name="Kuo A."/>
            <person name="Kohler A."/>
            <person name="Costa M.D."/>
            <person name="Nagy L.G."/>
            <person name="Floudas D."/>
            <person name="Copeland A."/>
            <person name="Barry K.W."/>
            <person name="Cichocki N."/>
            <person name="Veneault-Fourrey C."/>
            <person name="LaButti K."/>
            <person name="Lindquist E.A."/>
            <person name="Lipzen A."/>
            <person name="Lundell T."/>
            <person name="Morin E."/>
            <person name="Murat C."/>
            <person name="Sun H."/>
            <person name="Tunlid A."/>
            <person name="Henrissat B."/>
            <person name="Grigoriev I.V."/>
            <person name="Hibbett D.S."/>
            <person name="Martin F."/>
            <person name="Nordberg H.P."/>
            <person name="Cantor M.N."/>
            <person name="Hua S.X."/>
        </authorList>
    </citation>
    <scope>NUCLEOTIDE SEQUENCE [LARGE SCALE GENOMIC DNA]</scope>
    <source>
        <strain evidence="12 13">441</strain>
    </source>
</reference>
<evidence type="ECO:0000256" key="9">
    <source>
        <dbReference type="ARBA" id="ARBA00038146"/>
    </source>
</evidence>
<accession>A0A0C9XS11</accession>
<keyword evidence="6" id="KW-0249">Electron transport</keyword>
<evidence type="ECO:0000256" key="4">
    <source>
        <dbReference type="ARBA" id="ARBA00022792"/>
    </source>
</evidence>
<evidence type="ECO:0000256" key="5">
    <source>
        <dbReference type="ARBA" id="ARBA00022946"/>
    </source>
</evidence>
<keyword evidence="13" id="KW-1185">Reference proteome</keyword>
<feature type="non-terminal residue" evidence="12">
    <location>
        <position position="335"/>
    </location>
</feature>
<evidence type="ECO:0000256" key="3">
    <source>
        <dbReference type="ARBA" id="ARBA00022660"/>
    </source>
</evidence>
<dbReference type="Gene3D" id="3.30.830.10">
    <property type="entry name" value="Metalloenzyme, LuxS/M16 peptidase-like"/>
    <property type="match status" value="1"/>
</dbReference>
<organism evidence="12 13">
    <name type="scientific">Pisolithus microcarpus 441</name>
    <dbReference type="NCBI Taxonomy" id="765257"/>
    <lineage>
        <taxon>Eukaryota</taxon>
        <taxon>Fungi</taxon>
        <taxon>Dikarya</taxon>
        <taxon>Basidiomycota</taxon>
        <taxon>Agaricomycotina</taxon>
        <taxon>Agaricomycetes</taxon>
        <taxon>Agaricomycetidae</taxon>
        <taxon>Boletales</taxon>
        <taxon>Sclerodermatineae</taxon>
        <taxon>Pisolithaceae</taxon>
        <taxon>Pisolithus</taxon>
    </lineage>
</organism>
<gene>
    <name evidence="12" type="ORF">PISMIDRAFT_336554</name>
</gene>
<evidence type="ECO:0000256" key="10">
    <source>
        <dbReference type="ARBA" id="ARBA00040751"/>
    </source>
</evidence>
<evidence type="ECO:0000313" key="13">
    <source>
        <dbReference type="Proteomes" id="UP000054018"/>
    </source>
</evidence>
<dbReference type="AlphaFoldDB" id="A0A0C9XS11"/>
<evidence type="ECO:0000256" key="6">
    <source>
        <dbReference type="ARBA" id="ARBA00022982"/>
    </source>
</evidence>
<proteinExistence type="inferred from homology"/>
<dbReference type="GO" id="GO:0046872">
    <property type="term" value="F:metal ion binding"/>
    <property type="evidence" value="ECO:0007669"/>
    <property type="project" value="InterPro"/>
</dbReference>
<keyword evidence="8" id="KW-0472">Membrane</keyword>
<keyword evidence="5" id="KW-0809">Transit peptide</keyword>
<dbReference type="InterPro" id="IPR050361">
    <property type="entry name" value="MPP/UQCRC_Complex"/>
</dbReference>
<dbReference type="Pfam" id="PF00675">
    <property type="entry name" value="Peptidase_M16"/>
    <property type="match status" value="1"/>
</dbReference>
<dbReference type="PANTHER" id="PTHR11851:SF209">
    <property type="entry name" value="CYTOCHROME B-C1 COMPLEX SUBUNIT 2, MITOCHONDRIAL"/>
    <property type="match status" value="1"/>
</dbReference>
<evidence type="ECO:0000259" key="11">
    <source>
        <dbReference type="Pfam" id="PF00675"/>
    </source>
</evidence>
<dbReference type="FunFam" id="3.30.830.10:FF:000021">
    <property type="entry name" value="Cytochrome b-c1 complex subunit 2"/>
    <property type="match status" value="1"/>
</dbReference>
<feature type="domain" description="Peptidase M16 N-terminal" evidence="11">
    <location>
        <begin position="29"/>
        <end position="170"/>
    </location>
</feature>
<dbReference type="HOGENOM" id="CLU_009902_0_1_1"/>
<dbReference type="Proteomes" id="UP000054018">
    <property type="component" value="Unassembled WGS sequence"/>
</dbReference>
<dbReference type="InterPro" id="IPR011765">
    <property type="entry name" value="Pept_M16_N"/>
</dbReference>
<evidence type="ECO:0000256" key="2">
    <source>
        <dbReference type="ARBA" id="ARBA00022448"/>
    </source>
</evidence>
<reference evidence="13" key="2">
    <citation type="submission" date="2015-01" db="EMBL/GenBank/DDBJ databases">
        <title>Evolutionary Origins and Diversification of the Mycorrhizal Mutualists.</title>
        <authorList>
            <consortium name="DOE Joint Genome Institute"/>
            <consortium name="Mycorrhizal Genomics Consortium"/>
            <person name="Kohler A."/>
            <person name="Kuo A."/>
            <person name="Nagy L.G."/>
            <person name="Floudas D."/>
            <person name="Copeland A."/>
            <person name="Barry K.W."/>
            <person name="Cichocki N."/>
            <person name="Veneault-Fourrey C."/>
            <person name="LaButti K."/>
            <person name="Lindquist E.A."/>
            <person name="Lipzen A."/>
            <person name="Lundell T."/>
            <person name="Morin E."/>
            <person name="Murat C."/>
            <person name="Riley R."/>
            <person name="Ohm R."/>
            <person name="Sun H."/>
            <person name="Tunlid A."/>
            <person name="Henrissat B."/>
            <person name="Grigoriev I.V."/>
            <person name="Hibbett D.S."/>
            <person name="Martin F."/>
        </authorList>
    </citation>
    <scope>NUCLEOTIDE SEQUENCE [LARGE SCALE GENOMIC DNA]</scope>
    <source>
        <strain evidence="13">441</strain>
    </source>
</reference>
<comment type="similarity">
    <text evidence="9">Belongs to the peptidase M16 family. UQCRC2/QCR2 subfamily.</text>
</comment>
<keyword evidence="4" id="KW-0999">Mitochondrion inner membrane</keyword>
<dbReference type="InterPro" id="IPR011249">
    <property type="entry name" value="Metalloenz_LuxS/M16"/>
</dbReference>
<dbReference type="GO" id="GO:0005743">
    <property type="term" value="C:mitochondrial inner membrane"/>
    <property type="evidence" value="ECO:0007669"/>
    <property type="project" value="UniProtKB-SubCell"/>
</dbReference>
<dbReference type="EMBL" id="KN833907">
    <property type="protein sequence ID" value="KIK15095.1"/>
    <property type="molecule type" value="Genomic_DNA"/>
</dbReference>
<keyword evidence="7" id="KW-0496">Mitochondrion</keyword>
<evidence type="ECO:0000313" key="12">
    <source>
        <dbReference type="EMBL" id="KIK15095.1"/>
    </source>
</evidence>